<organism evidence="5">
    <name type="scientific">Medioppia subpectinata</name>
    <dbReference type="NCBI Taxonomy" id="1979941"/>
    <lineage>
        <taxon>Eukaryota</taxon>
        <taxon>Metazoa</taxon>
        <taxon>Ecdysozoa</taxon>
        <taxon>Arthropoda</taxon>
        <taxon>Chelicerata</taxon>
        <taxon>Arachnida</taxon>
        <taxon>Acari</taxon>
        <taxon>Acariformes</taxon>
        <taxon>Sarcoptiformes</taxon>
        <taxon>Oribatida</taxon>
        <taxon>Brachypylina</taxon>
        <taxon>Oppioidea</taxon>
        <taxon>Oppiidae</taxon>
        <taxon>Medioppia</taxon>
    </lineage>
</organism>
<feature type="transmembrane region" description="Helical" evidence="4">
    <location>
        <begin position="52"/>
        <end position="70"/>
    </location>
</feature>
<dbReference type="SUPFAM" id="SSF103473">
    <property type="entry name" value="MFS general substrate transporter"/>
    <property type="match status" value="1"/>
</dbReference>
<keyword evidence="1 4" id="KW-0812">Transmembrane</keyword>
<proteinExistence type="predicted"/>
<feature type="transmembrane region" description="Helical" evidence="4">
    <location>
        <begin position="110"/>
        <end position="134"/>
    </location>
</feature>
<feature type="transmembrane region" description="Helical" evidence="4">
    <location>
        <begin position="279"/>
        <end position="300"/>
    </location>
</feature>
<evidence type="ECO:0000313" key="5">
    <source>
        <dbReference type="EMBL" id="CAD7627619.1"/>
    </source>
</evidence>
<feature type="transmembrane region" description="Helical" evidence="4">
    <location>
        <begin position="238"/>
        <end position="259"/>
    </location>
</feature>
<dbReference type="Gene3D" id="1.20.1250.20">
    <property type="entry name" value="MFS general substrate transporter like domains"/>
    <property type="match status" value="1"/>
</dbReference>
<name>A0A7R9Q0Z4_9ACAR</name>
<accession>A0A7R9Q0Z4</accession>
<evidence type="ECO:0008006" key="7">
    <source>
        <dbReference type="Google" id="ProtNLM"/>
    </source>
</evidence>
<evidence type="ECO:0000256" key="2">
    <source>
        <dbReference type="ARBA" id="ARBA00022989"/>
    </source>
</evidence>
<keyword evidence="6" id="KW-1185">Reference proteome</keyword>
<keyword evidence="3 4" id="KW-0472">Membrane</keyword>
<reference evidence="5" key="1">
    <citation type="submission" date="2020-11" db="EMBL/GenBank/DDBJ databases">
        <authorList>
            <person name="Tran Van P."/>
        </authorList>
    </citation>
    <scope>NUCLEOTIDE SEQUENCE</scope>
</reference>
<evidence type="ECO:0000256" key="3">
    <source>
        <dbReference type="ARBA" id="ARBA00023136"/>
    </source>
</evidence>
<sequence>MAQTVFGATMVDLQYLLRTTTTLISLSQTASGVGFLVGSLSGFLYKYINRQLTIVVMVSMMAIFGGLYPWCPSIWWLYGASAVGGVGAGAWDSASSIWMVEMWAHNSGPLLQILQCMYGLGSIVGPLIVGQYVLGDMACEGTDGDTTTTQALGDTTTALILITTTDINYSVDRGSRLKPPFAIIAVLGVIAPIALLILFIVKRYRAPQPANTTSDIGSVHSDDPVVVVELRGSKSDRIILIIIMSLTFITYSGFELMHFTYSSTYYQYKHILSAKTATTVLSLMAATFTAGRLVAAVVAINEAGVQY</sequence>
<dbReference type="EMBL" id="CAJPIZ010004892">
    <property type="protein sequence ID" value="CAG2108049.1"/>
    <property type="molecule type" value="Genomic_DNA"/>
</dbReference>
<dbReference type="InterPro" id="IPR036259">
    <property type="entry name" value="MFS_trans_sf"/>
</dbReference>
<feature type="transmembrane region" description="Helical" evidence="4">
    <location>
        <begin position="23"/>
        <end position="45"/>
    </location>
</feature>
<dbReference type="Proteomes" id="UP000759131">
    <property type="component" value="Unassembled WGS sequence"/>
</dbReference>
<dbReference type="EMBL" id="OC859467">
    <property type="protein sequence ID" value="CAD7627619.1"/>
    <property type="molecule type" value="Genomic_DNA"/>
</dbReference>
<evidence type="ECO:0000256" key="4">
    <source>
        <dbReference type="SAM" id="Phobius"/>
    </source>
</evidence>
<feature type="transmembrane region" description="Helical" evidence="4">
    <location>
        <begin position="181"/>
        <end position="201"/>
    </location>
</feature>
<evidence type="ECO:0000313" key="6">
    <source>
        <dbReference type="Proteomes" id="UP000759131"/>
    </source>
</evidence>
<keyword evidence="2 4" id="KW-1133">Transmembrane helix</keyword>
<protein>
    <recommendedName>
        <fullName evidence="7">Sodium-dependent glucose transporter 1</fullName>
    </recommendedName>
</protein>
<evidence type="ECO:0000256" key="1">
    <source>
        <dbReference type="ARBA" id="ARBA00022692"/>
    </source>
</evidence>
<dbReference type="PANTHER" id="PTHR23121">
    <property type="entry name" value="SODIUM-DEPENDENT GLUCOSE TRANSPORTER 1"/>
    <property type="match status" value="1"/>
</dbReference>
<dbReference type="AlphaFoldDB" id="A0A7R9Q0Z4"/>
<feature type="transmembrane region" description="Helical" evidence="4">
    <location>
        <begin position="76"/>
        <end position="98"/>
    </location>
</feature>
<dbReference type="PANTHER" id="PTHR23121:SF9">
    <property type="entry name" value="SODIUM-DEPENDENT GLUCOSE TRANSPORTER 1"/>
    <property type="match status" value="1"/>
</dbReference>
<gene>
    <name evidence="5" type="ORF">OSB1V03_LOCUS8044</name>
</gene>